<dbReference type="OrthoDB" id="9806388at2"/>
<dbReference type="InterPro" id="IPR029149">
    <property type="entry name" value="Creatin/AminoP/Spt16_N"/>
</dbReference>
<dbReference type="GO" id="GO:0004177">
    <property type="term" value="F:aminopeptidase activity"/>
    <property type="evidence" value="ECO:0007669"/>
    <property type="project" value="UniProtKB-KW"/>
</dbReference>
<keyword evidence="3" id="KW-0645">Protease</keyword>
<evidence type="ECO:0000259" key="1">
    <source>
        <dbReference type="Pfam" id="PF00557"/>
    </source>
</evidence>
<proteinExistence type="predicted"/>
<keyword evidence="3" id="KW-0378">Hydrolase</keyword>
<dbReference type="Pfam" id="PF01321">
    <property type="entry name" value="Creatinase_N"/>
    <property type="match status" value="1"/>
</dbReference>
<dbReference type="SUPFAM" id="SSF53092">
    <property type="entry name" value="Creatinase/prolidase N-terminal domain"/>
    <property type="match status" value="1"/>
</dbReference>
<keyword evidence="4" id="KW-1185">Reference proteome</keyword>
<dbReference type="Gene3D" id="3.90.230.10">
    <property type="entry name" value="Creatinase/methionine aminopeptidase superfamily"/>
    <property type="match status" value="1"/>
</dbReference>
<name>A0A239C2P8_9RHOB</name>
<protein>
    <submittedName>
        <fullName evidence="3">Xaa-Pro aminopeptidase</fullName>
    </submittedName>
</protein>
<dbReference type="SUPFAM" id="SSF55920">
    <property type="entry name" value="Creatinase/aminopeptidase"/>
    <property type="match status" value="1"/>
</dbReference>
<reference evidence="3 4" key="1">
    <citation type="submission" date="2017-06" db="EMBL/GenBank/DDBJ databases">
        <authorList>
            <person name="Kim H.J."/>
            <person name="Triplett B.A."/>
        </authorList>
    </citation>
    <scope>NUCLEOTIDE SEQUENCE [LARGE SCALE GENOMIC DNA]</scope>
    <source>
        <strain evidence="3 4">DSM 29339</strain>
    </source>
</reference>
<dbReference type="InterPro" id="IPR000994">
    <property type="entry name" value="Pept_M24"/>
</dbReference>
<feature type="domain" description="Peptidase M24" evidence="1">
    <location>
        <begin position="143"/>
        <end position="346"/>
    </location>
</feature>
<sequence>MDRYSDYRRIARSLGADAVALVPGANFERLFNASFHSHERPLVVVIPVEGAPAAIVPNLELRSFEPLGFEGEVFDWRDQDGHSEAFAALARHLPLKTLAVEGQVMRVFVHHALVTAIPGLQVLDAEREISALRRVKTADEIATMECAIATSEKALAEVLEQVRIGQTEAEVQSFLTQALFRHGAEDHAFGPIVAGGDNSARPHAHARVDYALRDGDCLLFDFGARIGGLNADITRTFFVGHAPDAAQEVYETVLSANLRGIEATRPGVTAHDIDDATTSVLEASRFADRIRHKTGHGLGRAVHEAPQVMRGNHEILEPGMVITVEPGLYAIGDLGIRIEDDVLVTDTGCRSLTTFPKDLTVIG</sequence>
<dbReference type="RefSeq" id="WP_089230559.1">
    <property type="nucleotide sequence ID" value="NZ_FZOY01000001.1"/>
</dbReference>
<dbReference type="EMBL" id="FZOY01000001">
    <property type="protein sequence ID" value="SNS14446.1"/>
    <property type="molecule type" value="Genomic_DNA"/>
</dbReference>
<dbReference type="PANTHER" id="PTHR46112">
    <property type="entry name" value="AMINOPEPTIDASE"/>
    <property type="match status" value="1"/>
</dbReference>
<feature type="domain" description="Creatinase N-terminal" evidence="2">
    <location>
        <begin position="8"/>
        <end position="135"/>
    </location>
</feature>
<evidence type="ECO:0000313" key="3">
    <source>
        <dbReference type="EMBL" id="SNS14446.1"/>
    </source>
</evidence>
<gene>
    <name evidence="3" type="ORF">SAMN05421757_10156</name>
</gene>
<evidence type="ECO:0000259" key="2">
    <source>
        <dbReference type="Pfam" id="PF01321"/>
    </source>
</evidence>
<dbReference type="InterPro" id="IPR050659">
    <property type="entry name" value="Peptidase_M24B"/>
</dbReference>
<dbReference type="InterPro" id="IPR000587">
    <property type="entry name" value="Creatinase_N"/>
</dbReference>
<organism evidence="3 4">
    <name type="scientific">Tropicimonas sediminicola</name>
    <dbReference type="NCBI Taxonomy" id="1031541"/>
    <lineage>
        <taxon>Bacteria</taxon>
        <taxon>Pseudomonadati</taxon>
        <taxon>Pseudomonadota</taxon>
        <taxon>Alphaproteobacteria</taxon>
        <taxon>Rhodobacterales</taxon>
        <taxon>Roseobacteraceae</taxon>
        <taxon>Tropicimonas</taxon>
    </lineage>
</organism>
<accession>A0A239C2P8</accession>
<dbReference type="InterPro" id="IPR036005">
    <property type="entry name" value="Creatinase/aminopeptidase-like"/>
</dbReference>
<dbReference type="PANTHER" id="PTHR46112:SF3">
    <property type="entry name" value="AMINOPEPTIDASE YPDF"/>
    <property type="match status" value="1"/>
</dbReference>
<dbReference type="AlphaFoldDB" id="A0A239C2P8"/>
<dbReference type="Pfam" id="PF00557">
    <property type="entry name" value="Peptidase_M24"/>
    <property type="match status" value="1"/>
</dbReference>
<keyword evidence="3" id="KW-0031">Aminopeptidase</keyword>
<evidence type="ECO:0000313" key="4">
    <source>
        <dbReference type="Proteomes" id="UP000198426"/>
    </source>
</evidence>
<dbReference type="Proteomes" id="UP000198426">
    <property type="component" value="Unassembled WGS sequence"/>
</dbReference>
<dbReference type="Gene3D" id="3.40.350.10">
    <property type="entry name" value="Creatinase/prolidase N-terminal domain"/>
    <property type="match status" value="1"/>
</dbReference>